<dbReference type="InterPro" id="IPR036097">
    <property type="entry name" value="HisK_dim/P_sf"/>
</dbReference>
<keyword evidence="9" id="KW-0175">Coiled coil</keyword>
<dbReference type="InterPro" id="IPR000014">
    <property type="entry name" value="PAS"/>
</dbReference>
<dbReference type="SUPFAM" id="SSF47384">
    <property type="entry name" value="Homodimeric domain of signal transducing histidine kinase"/>
    <property type="match status" value="1"/>
</dbReference>
<name>A0ABT5IV76_9NEIS</name>
<accession>A0ABT5IV76</accession>
<keyword evidence="8" id="KW-0902">Two-component regulatory system</keyword>
<evidence type="ECO:0000256" key="2">
    <source>
        <dbReference type="ARBA" id="ARBA00012438"/>
    </source>
</evidence>
<dbReference type="PROSITE" id="PS50109">
    <property type="entry name" value="HIS_KIN"/>
    <property type="match status" value="1"/>
</dbReference>
<evidence type="ECO:0000256" key="3">
    <source>
        <dbReference type="ARBA" id="ARBA00022553"/>
    </source>
</evidence>
<dbReference type="InterPro" id="IPR000700">
    <property type="entry name" value="PAS-assoc_C"/>
</dbReference>
<dbReference type="Pfam" id="PF02518">
    <property type="entry name" value="HATPase_c"/>
    <property type="match status" value="1"/>
</dbReference>
<dbReference type="SMART" id="SM00388">
    <property type="entry name" value="HisKA"/>
    <property type="match status" value="1"/>
</dbReference>
<dbReference type="PANTHER" id="PTHR43065">
    <property type="entry name" value="SENSOR HISTIDINE KINASE"/>
    <property type="match status" value="1"/>
</dbReference>
<keyword evidence="3" id="KW-0597">Phosphoprotein</keyword>
<dbReference type="InterPro" id="IPR003594">
    <property type="entry name" value="HATPase_dom"/>
</dbReference>
<evidence type="ECO:0000313" key="12">
    <source>
        <dbReference type="EMBL" id="MDC7716472.1"/>
    </source>
</evidence>
<dbReference type="InterPro" id="IPR004358">
    <property type="entry name" value="Sig_transdc_His_kin-like_C"/>
</dbReference>
<sequence length="442" mass="47284">MPDKLSSSAEATRLGGELAEEAWIDVIRRMDQVYTELVQSQETLEAKHRELADAHRFTEGVLEAMTDVMVVCDTLGQVRQVNRAMVSLTGLSENLLTACKLTDLVPGEAERELLLHRLAAGNAEGSDIEIALIAHNGESIPVTWNVSALYDGERRYSGFVAVGRPVGELKRAYAELKQAHEALKAAQAQLVQAEKMASLGRLVAGVAHELNNPISFIVGNTHAMQRYAGKLQQYLAAVHAANPDAAALRQQLKIDRLLADLPSLLDGLMEGAQRSSAIVDALKRFSAIETDTRQRVNLAEAVQRALHWVGQAAPHRVNVHCHGLDDAQWVTGSANQLQQVLVNLIQNAYDAVETQAAPALTLTLACGHGRVALSVADNGPGIAAANLARIFDPFFTTKPVGKGTGLGLSISYGIVEQHGGTLSAANLPEGGACFTLTLPQAS</sequence>
<dbReference type="GO" id="GO:0005524">
    <property type="term" value="F:ATP binding"/>
    <property type="evidence" value="ECO:0007669"/>
    <property type="project" value="UniProtKB-KW"/>
</dbReference>
<dbReference type="EMBL" id="JAQQLF010000005">
    <property type="protein sequence ID" value="MDC7716472.1"/>
    <property type="molecule type" value="Genomic_DNA"/>
</dbReference>
<evidence type="ECO:0000256" key="9">
    <source>
        <dbReference type="SAM" id="Coils"/>
    </source>
</evidence>
<dbReference type="SUPFAM" id="SSF55874">
    <property type="entry name" value="ATPase domain of HSP90 chaperone/DNA topoisomerase II/histidine kinase"/>
    <property type="match status" value="1"/>
</dbReference>
<dbReference type="InterPro" id="IPR013767">
    <property type="entry name" value="PAS_fold"/>
</dbReference>
<dbReference type="InterPro" id="IPR005467">
    <property type="entry name" value="His_kinase_dom"/>
</dbReference>
<evidence type="ECO:0000256" key="6">
    <source>
        <dbReference type="ARBA" id="ARBA00022777"/>
    </source>
</evidence>
<dbReference type="Proteomes" id="UP001219956">
    <property type="component" value="Unassembled WGS sequence"/>
</dbReference>
<gene>
    <name evidence="12" type="ORF">PQU95_04480</name>
</gene>
<feature type="domain" description="PAC" evidence="11">
    <location>
        <begin position="126"/>
        <end position="178"/>
    </location>
</feature>
<evidence type="ECO:0000259" key="11">
    <source>
        <dbReference type="PROSITE" id="PS50113"/>
    </source>
</evidence>
<dbReference type="PROSITE" id="PS50113">
    <property type="entry name" value="PAC"/>
    <property type="match status" value="1"/>
</dbReference>
<dbReference type="InterPro" id="IPR003661">
    <property type="entry name" value="HisK_dim/P_dom"/>
</dbReference>
<dbReference type="CDD" id="cd00130">
    <property type="entry name" value="PAS"/>
    <property type="match status" value="1"/>
</dbReference>
<keyword evidence="6" id="KW-0418">Kinase</keyword>
<dbReference type="InterPro" id="IPR035965">
    <property type="entry name" value="PAS-like_dom_sf"/>
</dbReference>
<dbReference type="PANTHER" id="PTHR43065:SF42">
    <property type="entry name" value="TWO-COMPONENT SENSOR PPRA"/>
    <property type="match status" value="1"/>
</dbReference>
<evidence type="ECO:0000256" key="1">
    <source>
        <dbReference type="ARBA" id="ARBA00000085"/>
    </source>
</evidence>
<dbReference type="SMART" id="SM00387">
    <property type="entry name" value="HATPase_c"/>
    <property type="match status" value="1"/>
</dbReference>
<reference evidence="12 13" key="1">
    <citation type="submission" date="2023-01" db="EMBL/GenBank/DDBJ databases">
        <title>Novel species of the genus Vogesella isolated from rivers.</title>
        <authorList>
            <person name="Lu H."/>
        </authorList>
    </citation>
    <scope>NUCLEOTIDE SEQUENCE [LARGE SCALE GENOMIC DNA]</scope>
    <source>
        <strain evidence="12 13">DC21W</strain>
    </source>
</reference>
<dbReference type="RefSeq" id="WP_272750881.1">
    <property type="nucleotide sequence ID" value="NZ_JAQQLF010000005.1"/>
</dbReference>
<dbReference type="Gene3D" id="3.30.565.10">
    <property type="entry name" value="Histidine kinase-like ATPase, C-terminal domain"/>
    <property type="match status" value="1"/>
</dbReference>
<proteinExistence type="predicted"/>
<organism evidence="12 13">
    <name type="scientific">Vogesella aquatica</name>
    <dbReference type="NCBI Taxonomy" id="2984206"/>
    <lineage>
        <taxon>Bacteria</taxon>
        <taxon>Pseudomonadati</taxon>
        <taxon>Pseudomonadota</taxon>
        <taxon>Betaproteobacteria</taxon>
        <taxon>Neisseriales</taxon>
        <taxon>Chromobacteriaceae</taxon>
        <taxon>Vogesella</taxon>
    </lineage>
</organism>
<comment type="catalytic activity">
    <reaction evidence="1">
        <text>ATP + protein L-histidine = ADP + protein N-phospho-L-histidine.</text>
        <dbReference type="EC" id="2.7.13.3"/>
    </reaction>
</comment>
<protein>
    <recommendedName>
        <fullName evidence="2">histidine kinase</fullName>
        <ecNumber evidence="2">2.7.13.3</ecNumber>
    </recommendedName>
</protein>
<dbReference type="SUPFAM" id="SSF55785">
    <property type="entry name" value="PYP-like sensor domain (PAS domain)"/>
    <property type="match status" value="1"/>
</dbReference>
<evidence type="ECO:0000259" key="10">
    <source>
        <dbReference type="PROSITE" id="PS50109"/>
    </source>
</evidence>
<feature type="coiled-coil region" evidence="9">
    <location>
        <begin position="166"/>
        <end position="196"/>
    </location>
</feature>
<dbReference type="InterPro" id="IPR036890">
    <property type="entry name" value="HATPase_C_sf"/>
</dbReference>
<evidence type="ECO:0000256" key="4">
    <source>
        <dbReference type="ARBA" id="ARBA00022679"/>
    </source>
</evidence>
<dbReference type="Gene3D" id="1.10.287.130">
    <property type="match status" value="1"/>
</dbReference>
<keyword evidence="13" id="KW-1185">Reference proteome</keyword>
<dbReference type="PRINTS" id="PR00344">
    <property type="entry name" value="BCTRLSENSOR"/>
</dbReference>
<evidence type="ECO:0000256" key="8">
    <source>
        <dbReference type="ARBA" id="ARBA00023012"/>
    </source>
</evidence>
<keyword evidence="4" id="KW-0808">Transferase</keyword>
<dbReference type="NCBIfam" id="TIGR00229">
    <property type="entry name" value="sensory_box"/>
    <property type="match status" value="1"/>
</dbReference>
<comment type="caution">
    <text evidence="12">The sequence shown here is derived from an EMBL/GenBank/DDBJ whole genome shotgun (WGS) entry which is preliminary data.</text>
</comment>
<keyword evidence="5" id="KW-0547">Nucleotide-binding</keyword>
<dbReference type="CDD" id="cd00082">
    <property type="entry name" value="HisKA"/>
    <property type="match status" value="1"/>
</dbReference>
<dbReference type="Pfam" id="PF00989">
    <property type="entry name" value="PAS"/>
    <property type="match status" value="1"/>
</dbReference>
<dbReference type="Pfam" id="PF00512">
    <property type="entry name" value="HisKA"/>
    <property type="match status" value="1"/>
</dbReference>
<evidence type="ECO:0000313" key="13">
    <source>
        <dbReference type="Proteomes" id="UP001219956"/>
    </source>
</evidence>
<evidence type="ECO:0000256" key="5">
    <source>
        <dbReference type="ARBA" id="ARBA00022741"/>
    </source>
</evidence>
<dbReference type="EC" id="2.7.13.3" evidence="2"/>
<feature type="domain" description="Histidine kinase" evidence="10">
    <location>
        <begin position="205"/>
        <end position="442"/>
    </location>
</feature>
<keyword evidence="7 12" id="KW-0067">ATP-binding</keyword>
<evidence type="ECO:0000256" key="7">
    <source>
        <dbReference type="ARBA" id="ARBA00022840"/>
    </source>
</evidence>
<dbReference type="Gene3D" id="3.30.450.20">
    <property type="entry name" value="PAS domain"/>
    <property type="match status" value="1"/>
</dbReference>